<dbReference type="Proteomes" id="UP000443070">
    <property type="component" value="Unassembled WGS sequence"/>
</dbReference>
<accession>A0A7X2XG87</accession>
<reference evidence="3 4" key="1">
    <citation type="journal article" date="2019" name="Nat. Med.">
        <title>A library of human gut bacterial isolates paired with longitudinal multiomics data enables mechanistic microbiome research.</title>
        <authorList>
            <person name="Poyet M."/>
            <person name="Groussin M."/>
            <person name="Gibbons S.M."/>
            <person name="Avila-Pacheco J."/>
            <person name="Jiang X."/>
            <person name="Kearney S.M."/>
            <person name="Perrotta A.R."/>
            <person name="Berdy B."/>
            <person name="Zhao S."/>
            <person name="Lieberman T.D."/>
            <person name="Swanson P.K."/>
            <person name="Smith M."/>
            <person name="Roesemann S."/>
            <person name="Alexander J.E."/>
            <person name="Rich S.A."/>
            <person name="Livny J."/>
            <person name="Vlamakis H."/>
            <person name="Clish C."/>
            <person name="Bullock K."/>
            <person name="Deik A."/>
            <person name="Scott J."/>
            <person name="Pierce K.A."/>
            <person name="Xavier R.J."/>
            <person name="Alm E.J."/>
        </authorList>
    </citation>
    <scope>NUCLEOTIDE SEQUENCE [LARGE SCALE GENOMIC DNA]</scope>
    <source>
        <strain evidence="1 4">BIOML-A13</strain>
        <strain evidence="2 3">BIOML-A3</strain>
    </source>
</reference>
<dbReference type="EMBL" id="WNBM01000003">
    <property type="protein sequence ID" value="MTT75840.1"/>
    <property type="molecule type" value="Genomic_DNA"/>
</dbReference>
<dbReference type="RefSeq" id="WP_155163903.1">
    <property type="nucleotide sequence ID" value="NZ_DBFWIS010000035.1"/>
</dbReference>
<dbReference type="EMBL" id="WNBW01000003">
    <property type="protein sequence ID" value="MTU03902.1"/>
    <property type="molecule type" value="Genomic_DNA"/>
</dbReference>
<proteinExistence type="predicted"/>
<name>A0A7X2XG87_9FIRM</name>
<evidence type="ECO:0000313" key="3">
    <source>
        <dbReference type="Proteomes" id="UP000443070"/>
    </source>
</evidence>
<keyword evidence="3" id="KW-1185">Reference proteome</keyword>
<sequence length="139" mass="16087">MERPYVFMQRALVTFKAAGLHSPLAGPAQEEFWLQLWVERYGALEASLFTGCVKKLAGERYFPRLHDMDEAVQDAQKRLLLARRRTQEHRADCHGPDLFDPADSKRRVRELIEHLEKKFTANCSIKKCSSHCIDNCINN</sequence>
<comment type="caution">
    <text evidence="1">The sequence shown here is derived from an EMBL/GenBank/DDBJ whole genome shotgun (WGS) entry which is preliminary data.</text>
</comment>
<evidence type="ECO:0000313" key="4">
    <source>
        <dbReference type="Proteomes" id="UP000484547"/>
    </source>
</evidence>
<dbReference type="AlphaFoldDB" id="A0A7X2XG87"/>
<evidence type="ECO:0000313" key="2">
    <source>
        <dbReference type="EMBL" id="MTU03902.1"/>
    </source>
</evidence>
<organism evidence="1 4">
    <name type="scientific">Phascolarctobacterium faecium</name>
    <dbReference type="NCBI Taxonomy" id="33025"/>
    <lineage>
        <taxon>Bacteria</taxon>
        <taxon>Bacillati</taxon>
        <taxon>Bacillota</taxon>
        <taxon>Negativicutes</taxon>
        <taxon>Acidaminococcales</taxon>
        <taxon>Acidaminococcaceae</taxon>
        <taxon>Phascolarctobacterium</taxon>
    </lineage>
</organism>
<gene>
    <name evidence="1" type="ORF">GMD11_06120</name>
    <name evidence="2" type="ORF">GMD18_05765</name>
</gene>
<dbReference type="Proteomes" id="UP000484547">
    <property type="component" value="Unassembled WGS sequence"/>
</dbReference>
<evidence type="ECO:0000313" key="1">
    <source>
        <dbReference type="EMBL" id="MTT75840.1"/>
    </source>
</evidence>
<protein>
    <submittedName>
        <fullName evidence="1">Uncharacterized protein</fullName>
    </submittedName>
</protein>